<gene>
    <name evidence="1" type="ORF">LCGC14_3143440</name>
</gene>
<sequence>VRATRTRTNINPTEPATSGASVFGSVTAVSYTWDAEGGLTVYAVSLDASQYINWGTKRGAGGYGIRDNAGAMEAKDSSGTWKVFPSPAVSTANLGGVTMFGSGVTGSGVSNVAIQGGTDITVTVTTNEDDIAFVIDATVSVANVGGVTAFGSGVTGTGVSNVAIQGGTDITVDVTVNEDDIAFIVNSTATGASDPLIVSGQTVIATPPAYSGASNFTAGLGTPESLKDGGTENTLLGAGAGASVTTGDWNVAIGSSALAKNVTSDSNTAIGTLALSKATVGNNTAIGYNAGTSITTGGSNTLVGALAGDAQAGNSELTAIGYSSFSSNDAAGNTGVG</sequence>
<dbReference type="AlphaFoldDB" id="A0A0F8WK49"/>
<dbReference type="EMBL" id="LAZR01068982">
    <property type="protein sequence ID" value="KKK48605.1"/>
    <property type="molecule type" value="Genomic_DNA"/>
</dbReference>
<protein>
    <recommendedName>
        <fullName evidence="2">Trimeric autotransporter adhesin YadA-like head domain-containing protein</fullName>
    </recommendedName>
</protein>
<organism evidence="1">
    <name type="scientific">marine sediment metagenome</name>
    <dbReference type="NCBI Taxonomy" id="412755"/>
    <lineage>
        <taxon>unclassified sequences</taxon>
        <taxon>metagenomes</taxon>
        <taxon>ecological metagenomes</taxon>
    </lineage>
</organism>
<evidence type="ECO:0008006" key="2">
    <source>
        <dbReference type="Google" id="ProtNLM"/>
    </source>
</evidence>
<feature type="non-terminal residue" evidence="1">
    <location>
        <position position="337"/>
    </location>
</feature>
<reference evidence="1" key="1">
    <citation type="journal article" date="2015" name="Nature">
        <title>Complex archaea that bridge the gap between prokaryotes and eukaryotes.</title>
        <authorList>
            <person name="Spang A."/>
            <person name="Saw J.H."/>
            <person name="Jorgensen S.L."/>
            <person name="Zaremba-Niedzwiedzka K."/>
            <person name="Martijn J."/>
            <person name="Lind A.E."/>
            <person name="van Eijk R."/>
            <person name="Schleper C."/>
            <person name="Guy L."/>
            <person name="Ettema T.J."/>
        </authorList>
    </citation>
    <scope>NUCLEOTIDE SEQUENCE</scope>
</reference>
<feature type="non-terminal residue" evidence="1">
    <location>
        <position position="1"/>
    </location>
</feature>
<evidence type="ECO:0000313" key="1">
    <source>
        <dbReference type="EMBL" id="KKK48605.1"/>
    </source>
</evidence>
<comment type="caution">
    <text evidence="1">The sequence shown here is derived from an EMBL/GenBank/DDBJ whole genome shotgun (WGS) entry which is preliminary data.</text>
</comment>
<name>A0A0F8WK49_9ZZZZ</name>
<proteinExistence type="predicted"/>
<accession>A0A0F8WK49</accession>